<proteinExistence type="predicted"/>
<reference evidence="1 2" key="1">
    <citation type="submission" date="2020-01" db="EMBL/GenBank/DDBJ databases">
        <title>Draft genome sequence of Aspergillus udagawae IFM 53868.</title>
        <authorList>
            <person name="Takahashi H."/>
            <person name="Yaguchi T."/>
        </authorList>
    </citation>
    <scope>NUCLEOTIDE SEQUENCE [LARGE SCALE GENOMIC DNA]</scope>
    <source>
        <strain evidence="1 2">IFM 53868</strain>
    </source>
</reference>
<protein>
    <submittedName>
        <fullName evidence="1">Uncharacterized protein</fullName>
    </submittedName>
</protein>
<dbReference type="Proteomes" id="UP000465266">
    <property type="component" value="Unassembled WGS sequence"/>
</dbReference>
<name>A0ABQ1A895_9EURO</name>
<organism evidence="1 2">
    <name type="scientific">Aspergillus udagawae</name>
    <dbReference type="NCBI Taxonomy" id="91492"/>
    <lineage>
        <taxon>Eukaryota</taxon>
        <taxon>Fungi</taxon>
        <taxon>Dikarya</taxon>
        <taxon>Ascomycota</taxon>
        <taxon>Pezizomycotina</taxon>
        <taxon>Eurotiomycetes</taxon>
        <taxon>Eurotiomycetidae</taxon>
        <taxon>Eurotiales</taxon>
        <taxon>Aspergillaceae</taxon>
        <taxon>Aspergillus</taxon>
        <taxon>Aspergillus subgen. Fumigati</taxon>
    </lineage>
</organism>
<accession>A0ABQ1A895</accession>
<dbReference type="EMBL" id="BLKG01000011">
    <property type="protein sequence ID" value="GFF75930.1"/>
    <property type="molecule type" value="Genomic_DNA"/>
</dbReference>
<gene>
    <name evidence="1" type="ORF">IFM53868_01705</name>
</gene>
<evidence type="ECO:0000313" key="2">
    <source>
        <dbReference type="Proteomes" id="UP000465266"/>
    </source>
</evidence>
<comment type="caution">
    <text evidence="1">The sequence shown here is derived from an EMBL/GenBank/DDBJ whole genome shotgun (WGS) entry which is preliminary data.</text>
</comment>
<evidence type="ECO:0000313" key="1">
    <source>
        <dbReference type="EMBL" id="GFF75930.1"/>
    </source>
</evidence>
<sequence length="279" mass="31251">MLACQPLEEIVAVSAPGVSNSDAKLLASKLETYGLENPGQPKDLNPDVIESHDRRIEDVWTVLFDEVELWQRMLEECRATTHARGVRTVVMDATAKQPKDFLWVGMSGWPRMEGRGQTGWTAIAAARNTTAAVAVPGKGPQNSRVAACMERPMVQPRYNWRTQNRSHASRRKQMEELKLADSGLVGIAHRHSAQRPNDTEKAIVLNHRKTIALETHEASAMEVAEGAVVGIQEDGKATRMRAMRWLVAVDVEDTRIQFEEAIAATEQGQHWRCQWHRCS</sequence>
<keyword evidence="2" id="KW-1185">Reference proteome</keyword>